<feature type="transmembrane region" description="Helical" evidence="1">
    <location>
        <begin position="12"/>
        <end position="33"/>
    </location>
</feature>
<dbReference type="Proteomes" id="UP000191554">
    <property type="component" value="Unassembled WGS sequence"/>
</dbReference>
<evidence type="ECO:0008006" key="4">
    <source>
        <dbReference type="Google" id="ProtNLM"/>
    </source>
</evidence>
<dbReference type="STRING" id="48256.CLHUN_22740"/>
<keyword evidence="1" id="KW-0812">Transmembrane</keyword>
<dbReference type="AlphaFoldDB" id="A0A1V4SJ17"/>
<evidence type="ECO:0000256" key="1">
    <source>
        <dbReference type="SAM" id="Phobius"/>
    </source>
</evidence>
<dbReference type="RefSeq" id="WP_080064712.1">
    <property type="nucleotide sequence ID" value="NZ_MZGX01000014.1"/>
</dbReference>
<keyword evidence="1" id="KW-1133">Transmembrane helix</keyword>
<keyword evidence="1" id="KW-0472">Membrane</keyword>
<proteinExistence type="predicted"/>
<protein>
    <recommendedName>
        <fullName evidence="4">Zn-finger containing protein</fullName>
    </recommendedName>
</protein>
<dbReference type="EMBL" id="MZGX01000014">
    <property type="protein sequence ID" value="OPX43794.1"/>
    <property type="molecule type" value="Genomic_DNA"/>
</dbReference>
<organism evidence="2 3">
    <name type="scientific">Ruminiclostridium hungatei</name>
    <name type="common">Clostridium hungatei</name>
    <dbReference type="NCBI Taxonomy" id="48256"/>
    <lineage>
        <taxon>Bacteria</taxon>
        <taxon>Bacillati</taxon>
        <taxon>Bacillota</taxon>
        <taxon>Clostridia</taxon>
        <taxon>Eubacteriales</taxon>
        <taxon>Oscillospiraceae</taxon>
        <taxon>Ruminiclostridium</taxon>
    </lineage>
</organism>
<name>A0A1V4SJ17_RUMHU</name>
<comment type="caution">
    <text evidence="2">The sequence shown here is derived from an EMBL/GenBank/DDBJ whole genome shotgun (WGS) entry which is preliminary data.</text>
</comment>
<reference evidence="2 3" key="1">
    <citation type="submission" date="2017-03" db="EMBL/GenBank/DDBJ databases">
        <title>Genome sequence of Clostridium hungatei DSM 14427.</title>
        <authorList>
            <person name="Poehlein A."/>
            <person name="Daniel R."/>
        </authorList>
    </citation>
    <scope>NUCLEOTIDE SEQUENCE [LARGE SCALE GENOMIC DNA]</scope>
    <source>
        <strain evidence="2 3">DSM 14427</strain>
    </source>
</reference>
<evidence type="ECO:0000313" key="3">
    <source>
        <dbReference type="Proteomes" id="UP000191554"/>
    </source>
</evidence>
<accession>A0A1V4SJ17</accession>
<sequence length="130" mass="15591">MNWFRKFMYGRYGVDQLSLGLLFLSFLISIIFYLFPLGLLNYLVYLPFLVFLLRALSKNHSARRKENTYFLKLWNPIAGWFFKKRSRVSTYKTHRYFKCPGCKQEVRVPKGKGKIRITCPKCKLEFIKKT</sequence>
<dbReference type="OrthoDB" id="3174166at2"/>
<feature type="transmembrane region" description="Helical" evidence="1">
    <location>
        <begin position="39"/>
        <end position="56"/>
    </location>
</feature>
<evidence type="ECO:0000313" key="2">
    <source>
        <dbReference type="EMBL" id="OPX43794.1"/>
    </source>
</evidence>
<keyword evidence="3" id="KW-1185">Reference proteome</keyword>
<gene>
    <name evidence="2" type="ORF">CLHUN_22740</name>
</gene>